<sequence>DAKNAIKALANEKRDQINSNPDLTPEQKAKALKEIDEAEKRALENIENAQTKDQLNKGLNLGLDDIRNTHVWEVDAQPAVNEIFDATPEQILVNGELIVHRDDIITEQDIHAHINLIDQLTAEIIDTPSTATISDSLTAKVEVTLLDGSKVIVSVPVKVVEKELTVVKQQAIESIENAAQQKINEINNHATLTPEQKEAAIAEVNKLKQQAIEQINNAADVHTVEEVQHQEQAHIEQFNPDQFTIDQAKSNAIKSISDAIQHMIDEINASKDLTDKEKQEAISKLNQLKDQSIQAIQRAQSIDEIAQQLEQFKAQLKAANPFAKELENRKKSAISKIKDISTDEINRIRNSTIGTAEERQAAMNRINEIVLETIRDINNAHTPQQVEAALNNGIARILAVQIVTSDHSKPSSNSDGQSNSHLHVGYGTVNHPYNSTTIGHKKKLDQDDEIDPLHMRHFGDRIGNVIKNALGVVGISGLLASFWFFIAKRRRKEDEEEELEIRDNSKDKKKGSVEGTKHLPLLFAKRRRKEDEEDAIVEEKDSLNNDESLDKVKHTPFFLPKRRRKEDEEDVEVTNENTDEKVLQDNEHSPILIAKRRRDKEEDVETTSSIDSKDEDVPVLLAKKKNQKDNQSKGKKSASKKPSKKVAAKKKKKKSKKNKK</sequence>
<evidence type="ECO:0000259" key="4">
    <source>
        <dbReference type="Pfam" id="PF07564"/>
    </source>
</evidence>
<evidence type="ECO:0000313" key="6">
    <source>
        <dbReference type="Proteomes" id="UP000003093"/>
    </source>
</evidence>
<feature type="non-terminal residue" evidence="5">
    <location>
        <position position="1"/>
    </location>
</feature>
<feature type="compositionally biased region" description="Basic and acidic residues" evidence="2">
    <location>
        <begin position="501"/>
        <end position="514"/>
    </location>
</feature>
<dbReference type="Proteomes" id="UP000003093">
    <property type="component" value="Unassembled WGS sequence"/>
</dbReference>
<feature type="compositionally biased region" description="Basic residues" evidence="2">
    <location>
        <begin position="633"/>
        <end position="660"/>
    </location>
</feature>
<organism evidence="5 6">
    <name type="scientific">Staphylococcus aureus subsp. aureus DR10</name>
    <dbReference type="NCBI Taxonomy" id="1155079"/>
    <lineage>
        <taxon>Bacteria</taxon>
        <taxon>Bacillati</taxon>
        <taxon>Bacillota</taxon>
        <taxon>Bacilli</taxon>
        <taxon>Bacillales</taxon>
        <taxon>Staphylococcaceae</taxon>
        <taxon>Staphylococcus</taxon>
    </lineage>
</organism>
<evidence type="ECO:0000256" key="3">
    <source>
        <dbReference type="SAM" id="Phobius"/>
    </source>
</evidence>
<evidence type="ECO:0000256" key="2">
    <source>
        <dbReference type="SAM" id="MobiDB-lite"/>
    </source>
</evidence>
<feature type="domain" description="DUF1542" evidence="4">
    <location>
        <begin position="167"/>
        <end position="241"/>
    </location>
</feature>
<dbReference type="Pfam" id="PF07564">
    <property type="entry name" value="DUF1542"/>
    <property type="match status" value="4"/>
</dbReference>
<name>A0ABC9Q043_STAA5</name>
<dbReference type="PANTHER" id="PTHR33150:SF1">
    <property type="entry name" value="EXTRACELLULAR MATRIX-BINDING PROTEIN EBH"/>
    <property type="match status" value="1"/>
</dbReference>
<feature type="compositionally biased region" description="Polar residues" evidence="2">
    <location>
        <begin position="406"/>
        <end position="421"/>
    </location>
</feature>
<keyword evidence="3" id="KW-1133">Transmembrane helix</keyword>
<keyword evidence="1" id="KW-0175">Coiled coil</keyword>
<feature type="domain" description="DUF1542" evidence="4">
    <location>
        <begin position="1"/>
        <end position="71"/>
    </location>
</feature>
<feature type="coiled-coil region" evidence="1">
    <location>
        <begin position="271"/>
        <end position="298"/>
    </location>
</feature>
<feature type="transmembrane region" description="Helical" evidence="3">
    <location>
        <begin position="465"/>
        <end position="486"/>
    </location>
</feature>
<dbReference type="InterPro" id="IPR011439">
    <property type="entry name" value="DUF1542"/>
</dbReference>
<feature type="region of interest" description="Disordered" evidence="2">
    <location>
        <begin position="495"/>
        <end position="514"/>
    </location>
</feature>
<reference evidence="5 6" key="1">
    <citation type="journal article" date="2012" name="MBio">
        <title>Identification of a highly transmissible animal-independent Staphylococcus aureus ST398 clone with distinct genomic and cell adhesion properties.</title>
        <authorList>
            <person name="Uhlemann A.C."/>
            <person name="Porcella S.F."/>
            <person name="Trivedi S."/>
            <person name="Sullivan S.B."/>
            <person name="Hafer C."/>
            <person name="Kennedy A.D."/>
            <person name="Barbian K.D."/>
            <person name="McCarthy A.J."/>
            <person name="Street C."/>
            <person name="Hirschberg D.L."/>
            <person name="Lipkin W.I."/>
            <person name="Lindsay J.A."/>
            <person name="DeLeo F.R."/>
            <person name="Lowy F.D."/>
        </authorList>
    </citation>
    <scope>NUCLEOTIDE SEQUENCE [LARGE SCALE GENOMIC DNA]</scope>
    <source>
        <strain evidence="5 6">DR10</strain>
    </source>
</reference>
<feature type="region of interest" description="Disordered" evidence="2">
    <location>
        <begin position="563"/>
        <end position="660"/>
    </location>
</feature>
<gene>
    <name evidence="5" type="ORF">ST398NM02_3038</name>
</gene>
<evidence type="ECO:0000313" key="5">
    <source>
        <dbReference type="EMBL" id="EIA14113.1"/>
    </source>
</evidence>
<protein>
    <submittedName>
        <fullName evidence="5">Erythrocyte membrane binding protein</fullName>
    </submittedName>
</protein>
<proteinExistence type="predicted"/>
<dbReference type="EMBL" id="AIDT01000007">
    <property type="protein sequence ID" value="EIA14113.1"/>
    <property type="molecule type" value="Genomic_DNA"/>
</dbReference>
<dbReference type="InterPro" id="IPR051197">
    <property type="entry name" value="ECM-binding_protein"/>
</dbReference>
<dbReference type="AlphaFoldDB" id="A0ABC9Q043"/>
<feature type="region of interest" description="Disordered" evidence="2">
    <location>
        <begin position="1"/>
        <end position="27"/>
    </location>
</feature>
<comment type="caution">
    <text evidence="5">The sequence shown here is derived from an EMBL/GenBank/DDBJ whole genome shotgun (WGS) entry which is preliminary data.</text>
</comment>
<keyword evidence="3" id="KW-0472">Membrane</keyword>
<feature type="domain" description="DUF1542" evidence="4">
    <location>
        <begin position="330"/>
        <end position="404"/>
    </location>
</feature>
<accession>A0ABC9Q043</accession>
<dbReference type="PANTHER" id="PTHR33150">
    <property type="entry name" value="EXTRACELLULAR MATRIX-BINDING PROTEIN EBH"/>
    <property type="match status" value="1"/>
</dbReference>
<feature type="compositionally biased region" description="Basic and acidic residues" evidence="2">
    <location>
        <begin position="578"/>
        <end position="588"/>
    </location>
</feature>
<keyword evidence="3" id="KW-0812">Transmembrane</keyword>
<evidence type="ECO:0000256" key="1">
    <source>
        <dbReference type="SAM" id="Coils"/>
    </source>
</evidence>
<dbReference type="RefSeq" id="WP_001184143.1">
    <property type="nucleotide sequence ID" value="NZ_AIDT01000007.1"/>
</dbReference>
<feature type="compositionally biased region" description="Basic and acidic residues" evidence="2">
    <location>
        <begin position="1"/>
        <end position="16"/>
    </location>
</feature>
<feature type="region of interest" description="Disordered" evidence="2">
    <location>
        <begin position="406"/>
        <end position="425"/>
    </location>
</feature>
<feature type="domain" description="DUF1542" evidence="4">
    <location>
        <begin position="248"/>
        <end position="321"/>
    </location>
</feature>